<evidence type="ECO:0000313" key="2">
    <source>
        <dbReference type="Proteomes" id="UP001208570"/>
    </source>
</evidence>
<dbReference type="EMBL" id="JAODUP010000069">
    <property type="protein sequence ID" value="KAK2164052.1"/>
    <property type="molecule type" value="Genomic_DNA"/>
</dbReference>
<sequence>MKMMIDVLRPLLCTRMAKGAGTGEGQGRGIGEGEGQGMGKANLCPGILGVYPMVPSIGVYCMASSYLRSSGLHIIFAVHGMY</sequence>
<name>A0AAD9K376_9ANNE</name>
<accession>A0AAD9K376</accession>
<dbReference type="Proteomes" id="UP001208570">
    <property type="component" value="Unassembled WGS sequence"/>
</dbReference>
<evidence type="ECO:0000313" key="1">
    <source>
        <dbReference type="EMBL" id="KAK2164052.1"/>
    </source>
</evidence>
<reference evidence="1" key="1">
    <citation type="journal article" date="2023" name="Mol. Biol. Evol.">
        <title>Third-Generation Sequencing Reveals the Adaptive Role of the Epigenome in Three Deep-Sea Polychaetes.</title>
        <authorList>
            <person name="Perez M."/>
            <person name="Aroh O."/>
            <person name="Sun Y."/>
            <person name="Lan Y."/>
            <person name="Juniper S.K."/>
            <person name="Young C.R."/>
            <person name="Angers B."/>
            <person name="Qian P.Y."/>
        </authorList>
    </citation>
    <scope>NUCLEOTIDE SEQUENCE</scope>
    <source>
        <strain evidence="1">P08H-3</strain>
    </source>
</reference>
<gene>
    <name evidence="1" type="ORF">LSH36_69g01006</name>
</gene>
<keyword evidence="2" id="KW-1185">Reference proteome</keyword>
<organism evidence="1 2">
    <name type="scientific">Paralvinella palmiformis</name>
    <dbReference type="NCBI Taxonomy" id="53620"/>
    <lineage>
        <taxon>Eukaryota</taxon>
        <taxon>Metazoa</taxon>
        <taxon>Spiralia</taxon>
        <taxon>Lophotrochozoa</taxon>
        <taxon>Annelida</taxon>
        <taxon>Polychaeta</taxon>
        <taxon>Sedentaria</taxon>
        <taxon>Canalipalpata</taxon>
        <taxon>Terebellida</taxon>
        <taxon>Terebelliformia</taxon>
        <taxon>Alvinellidae</taxon>
        <taxon>Paralvinella</taxon>
    </lineage>
</organism>
<protein>
    <submittedName>
        <fullName evidence="1">Uncharacterized protein</fullName>
    </submittedName>
</protein>
<comment type="caution">
    <text evidence="1">The sequence shown here is derived from an EMBL/GenBank/DDBJ whole genome shotgun (WGS) entry which is preliminary data.</text>
</comment>
<dbReference type="AlphaFoldDB" id="A0AAD9K376"/>
<proteinExistence type="predicted"/>